<evidence type="ECO:0008006" key="3">
    <source>
        <dbReference type="Google" id="ProtNLM"/>
    </source>
</evidence>
<protein>
    <recommendedName>
        <fullName evidence="3">UbiC transcription regulator-associated domain-containing protein</fullName>
    </recommendedName>
</protein>
<reference evidence="1 2" key="1">
    <citation type="submission" date="2021-03" db="EMBL/GenBank/DDBJ databases">
        <title>Antimicrobial resistance genes in bacteria isolated from Japanese honey, and their potential for conferring macrolide and lincosamide resistance in the American foulbrood pathogen Paenibacillus larvae.</title>
        <authorList>
            <person name="Okamoto M."/>
            <person name="Kumagai M."/>
            <person name="Kanamori H."/>
            <person name="Takamatsu D."/>
        </authorList>
    </citation>
    <scope>NUCLEOTIDE SEQUENCE [LARGE SCALE GENOMIC DNA]</scope>
    <source>
        <strain evidence="1 2">J15TS10</strain>
    </source>
</reference>
<comment type="caution">
    <text evidence="1">The sequence shown here is derived from an EMBL/GenBank/DDBJ whole genome shotgun (WGS) entry which is preliminary data.</text>
</comment>
<evidence type="ECO:0000313" key="2">
    <source>
        <dbReference type="Proteomes" id="UP000681290"/>
    </source>
</evidence>
<keyword evidence="2" id="KW-1185">Reference proteome</keyword>
<organism evidence="1 2">
    <name type="scientific">Paenibacillus woosongensis</name>
    <dbReference type="NCBI Taxonomy" id="307580"/>
    <lineage>
        <taxon>Bacteria</taxon>
        <taxon>Bacillati</taxon>
        <taxon>Bacillota</taxon>
        <taxon>Bacilli</taxon>
        <taxon>Bacillales</taxon>
        <taxon>Paenibacillaceae</taxon>
        <taxon>Paenibacillus</taxon>
    </lineage>
</organism>
<evidence type="ECO:0000313" key="1">
    <source>
        <dbReference type="EMBL" id="GIP56709.1"/>
    </source>
</evidence>
<accession>A0ABQ4MLB5</accession>
<proteinExistence type="predicted"/>
<gene>
    <name evidence="1" type="ORF">J15TS10_05230</name>
</gene>
<name>A0ABQ4MLB5_9BACL</name>
<sequence>MQHTLTLDKVELIEKSESDYMLVRRRIYEASSYKCILDVNR</sequence>
<dbReference type="Proteomes" id="UP000681290">
    <property type="component" value="Unassembled WGS sequence"/>
</dbReference>
<dbReference type="EMBL" id="BOSM01000001">
    <property type="protein sequence ID" value="GIP56709.1"/>
    <property type="molecule type" value="Genomic_DNA"/>
</dbReference>